<evidence type="ECO:0000313" key="2">
    <source>
        <dbReference type="EMBL" id="VYT68900.1"/>
    </source>
</evidence>
<accession>A0A6N2YTE1</accession>
<sequence>MKTKRQVTYMLMALAMALMLVLSGCGSLGSSQDFSGTWGYIETPTMKDVNYEYSSDKIILVTFEKKTDHTYTGNFRQYRYAPKKMNFLNMDEYERGDRWMVFGIPNGPNRQGLLPKMEPEYTFKEIGHDFEPFNLTERDGVLYIDESGTEYTYDSQKDALVSGKFVMQRIKDGDMTNLKNEAQQHIRDYFQKKYVDTKKWDLVDIKFTDETSGQ</sequence>
<gene>
    <name evidence="2" type="ORF">VRLFYP33_02448</name>
</gene>
<organism evidence="2">
    <name type="scientific">Veillonella ratti</name>
    <dbReference type="NCBI Taxonomy" id="103892"/>
    <lineage>
        <taxon>Bacteria</taxon>
        <taxon>Bacillati</taxon>
        <taxon>Bacillota</taxon>
        <taxon>Negativicutes</taxon>
        <taxon>Veillonellales</taxon>
        <taxon>Veillonellaceae</taxon>
        <taxon>Veillonella</taxon>
    </lineage>
</organism>
<feature type="signal peptide" evidence="1">
    <location>
        <begin position="1"/>
        <end position="26"/>
    </location>
</feature>
<protein>
    <recommendedName>
        <fullName evidence="3">Lipoprotein</fullName>
    </recommendedName>
</protein>
<dbReference type="EMBL" id="CACRUX010000005">
    <property type="protein sequence ID" value="VYT68900.1"/>
    <property type="molecule type" value="Genomic_DNA"/>
</dbReference>
<name>A0A6N2YTE1_9FIRM</name>
<keyword evidence="1" id="KW-0732">Signal</keyword>
<evidence type="ECO:0008006" key="3">
    <source>
        <dbReference type="Google" id="ProtNLM"/>
    </source>
</evidence>
<proteinExistence type="predicted"/>
<dbReference type="PROSITE" id="PS51257">
    <property type="entry name" value="PROKAR_LIPOPROTEIN"/>
    <property type="match status" value="1"/>
</dbReference>
<evidence type="ECO:0000256" key="1">
    <source>
        <dbReference type="SAM" id="SignalP"/>
    </source>
</evidence>
<reference evidence="2" key="1">
    <citation type="submission" date="2019-11" db="EMBL/GenBank/DDBJ databases">
        <authorList>
            <person name="Feng L."/>
        </authorList>
    </citation>
    <scope>NUCLEOTIDE SEQUENCE</scope>
    <source>
        <strain evidence="2">VrattiLFYP33</strain>
    </source>
</reference>
<feature type="chain" id="PRO_5039078159" description="Lipoprotein" evidence="1">
    <location>
        <begin position="27"/>
        <end position="214"/>
    </location>
</feature>
<dbReference type="AlphaFoldDB" id="A0A6N2YTE1"/>
<dbReference type="RefSeq" id="WP_021841758.1">
    <property type="nucleotide sequence ID" value="NZ_CACRUX010000005.1"/>
</dbReference>